<evidence type="ECO:0000256" key="1">
    <source>
        <dbReference type="ARBA" id="ARBA00001946"/>
    </source>
</evidence>
<dbReference type="Pfam" id="PF00348">
    <property type="entry name" value="polyprenyl_synt"/>
    <property type="match status" value="1"/>
</dbReference>
<evidence type="ECO:0000256" key="2">
    <source>
        <dbReference type="ARBA" id="ARBA00022679"/>
    </source>
</evidence>
<keyword evidence="2" id="KW-0808">Transferase</keyword>
<dbReference type="GO" id="GO:0005737">
    <property type="term" value="C:cytoplasm"/>
    <property type="evidence" value="ECO:0007669"/>
    <property type="project" value="TreeGrafter"/>
</dbReference>
<keyword evidence="3" id="KW-0479">Metal-binding</keyword>
<keyword evidence="4" id="KW-0460">Magnesium</keyword>
<dbReference type="GO" id="GO:0004161">
    <property type="term" value="F:dimethylallyltranstransferase activity"/>
    <property type="evidence" value="ECO:0007669"/>
    <property type="project" value="TreeGrafter"/>
</dbReference>
<evidence type="ECO:0000256" key="4">
    <source>
        <dbReference type="ARBA" id="ARBA00022842"/>
    </source>
</evidence>
<comment type="pathway">
    <text evidence="5">Pheromone biosynthesis.</text>
</comment>
<evidence type="ECO:0000256" key="5">
    <source>
        <dbReference type="ARBA" id="ARBA00033740"/>
    </source>
</evidence>
<dbReference type="GO" id="GO:0045337">
    <property type="term" value="P:farnesyl diphosphate biosynthetic process"/>
    <property type="evidence" value="ECO:0007669"/>
    <property type="project" value="TreeGrafter"/>
</dbReference>
<evidence type="ECO:0000313" key="7">
    <source>
        <dbReference type="Proteomes" id="UP000708208"/>
    </source>
</evidence>
<accession>A0A8J2LDX8</accession>
<dbReference type="GO" id="GO:0046872">
    <property type="term" value="F:metal ion binding"/>
    <property type="evidence" value="ECO:0007669"/>
    <property type="project" value="UniProtKB-KW"/>
</dbReference>
<sequence length="139" mass="15806">MSMETVRLSYIMGWVQEILHSASMIGDGLRGKIQKGASSWYLQDIASVAVLNDMIFIENAAYILPKIYFGNKPYHMDLINLLHVTSFNNSFGRSLDLMSEKLRELSTSPNDCMSLYEKVTQYRSTNSIFYAPTTLAMIM</sequence>
<evidence type="ECO:0000256" key="3">
    <source>
        <dbReference type="ARBA" id="ARBA00022723"/>
    </source>
</evidence>
<reference evidence="6" key="1">
    <citation type="submission" date="2021-06" db="EMBL/GenBank/DDBJ databases">
        <authorList>
            <person name="Hodson N. C."/>
            <person name="Mongue J. A."/>
            <person name="Jaron S. K."/>
        </authorList>
    </citation>
    <scope>NUCLEOTIDE SEQUENCE</scope>
</reference>
<dbReference type="PANTHER" id="PTHR11525">
    <property type="entry name" value="FARNESYL-PYROPHOSPHATE SYNTHETASE"/>
    <property type="match status" value="1"/>
</dbReference>
<comment type="caution">
    <text evidence="6">The sequence shown here is derived from an EMBL/GenBank/DDBJ whole genome shotgun (WGS) entry which is preliminary data.</text>
</comment>
<dbReference type="OrthoDB" id="6680852at2759"/>
<name>A0A8J2LDX8_9HEXA</name>
<dbReference type="PANTHER" id="PTHR11525:SF0">
    <property type="entry name" value="FARNESYL PYROPHOSPHATE SYNTHASE"/>
    <property type="match status" value="1"/>
</dbReference>
<comment type="cofactor">
    <cofactor evidence="1">
        <name>Mg(2+)</name>
        <dbReference type="ChEBI" id="CHEBI:18420"/>
    </cofactor>
</comment>
<evidence type="ECO:0000313" key="6">
    <source>
        <dbReference type="EMBL" id="CAG7820653.1"/>
    </source>
</evidence>
<dbReference type="InterPro" id="IPR039702">
    <property type="entry name" value="FPS1-like"/>
</dbReference>
<dbReference type="InterPro" id="IPR000092">
    <property type="entry name" value="Polyprenyl_synt"/>
</dbReference>
<dbReference type="EMBL" id="CAJVCH010485963">
    <property type="protein sequence ID" value="CAG7820653.1"/>
    <property type="molecule type" value="Genomic_DNA"/>
</dbReference>
<proteinExistence type="predicted"/>
<feature type="non-terminal residue" evidence="6">
    <location>
        <position position="1"/>
    </location>
</feature>
<protein>
    <submittedName>
        <fullName evidence="6">Uncharacterized protein</fullName>
    </submittedName>
</protein>
<dbReference type="Proteomes" id="UP000708208">
    <property type="component" value="Unassembled WGS sequence"/>
</dbReference>
<dbReference type="GO" id="GO:0004337">
    <property type="term" value="F:(2E,6E)-farnesyl diphosphate synthase activity"/>
    <property type="evidence" value="ECO:0007669"/>
    <property type="project" value="TreeGrafter"/>
</dbReference>
<dbReference type="AlphaFoldDB" id="A0A8J2LDX8"/>
<keyword evidence="7" id="KW-1185">Reference proteome</keyword>
<organism evidence="6 7">
    <name type="scientific">Allacma fusca</name>
    <dbReference type="NCBI Taxonomy" id="39272"/>
    <lineage>
        <taxon>Eukaryota</taxon>
        <taxon>Metazoa</taxon>
        <taxon>Ecdysozoa</taxon>
        <taxon>Arthropoda</taxon>
        <taxon>Hexapoda</taxon>
        <taxon>Collembola</taxon>
        <taxon>Symphypleona</taxon>
        <taxon>Sminthuridae</taxon>
        <taxon>Allacma</taxon>
    </lineage>
</organism>
<gene>
    <name evidence="6" type="ORF">AFUS01_LOCUS31035</name>
</gene>